<name>G0MUN8_CAEBE</name>
<keyword evidence="2" id="KW-0732">Signal</keyword>
<feature type="domain" description="Domain of unknown function DX" evidence="3">
    <location>
        <begin position="429"/>
        <end position="478"/>
    </location>
</feature>
<keyword evidence="1" id="KW-1133">Transmembrane helix</keyword>
<dbReference type="Pfam" id="PF01666">
    <property type="entry name" value="DX"/>
    <property type="match status" value="1"/>
</dbReference>
<reference evidence="5" key="1">
    <citation type="submission" date="2011-07" db="EMBL/GenBank/DDBJ databases">
        <authorList>
            <consortium name="Caenorhabditis brenneri Sequencing and Analysis Consortium"/>
            <person name="Wilson R.K."/>
        </authorList>
    </citation>
    <scope>NUCLEOTIDE SEQUENCE [LARGE SCALE GENOMIC DNA]</scope>
    <source>
        <strain evidence="5">PB2801</strain>
    </source>
</reference>
<keyword evidence="1" id="KW-0812">Transmembrane</keyword>
<feature type="signal peptide" evidence="2">
    <location>
        <begin position="1"/>
        <end position="22"/>
    </location>
</feature>
<evidence type="ECO:0000259" key="3">
    <source>
        <dbReference type="Pfam" id="PF01666"/>
    </source>
</evidence>
<keyword evidence="1" id="KW-0472">Membrane</keyword>
<dbReference type="InParanoid" id="G0MUN8"/>
<dbReference type="EMBL" id="GL379813">
    <property type="protein sequence ID" value="EGT44558.1"/>
    <property type="molecule type" value="Genomic_DNA"/>
</dbReference>
<evidence type="ECO:0000256" key="2">
    <source>
        <dbReference type="SAM" id="SignalP"/>
    </source>
</evidence>
<evidence type="ECO:0000256" key="1">
    <source>
        <dbReference type="SAM" id="Phobius"/>
    </source>
</evidence>
<dbReference type="eggNOG" id="ENOG502TH66">
    <property type="taxonomic scope" value="Eukaryota"/>
</dbReference>
<dbReference type="HOGENOM" id="CLU_529175_0_0_1"/>
<protein>
    <recommendedName>
        <fullName evidence="3">Domain of unknown function DX domain-containing protein</fullName>
    </recommendedName>
</protein>
<gene>
    <name evidence="4" type="ORF">CAEBREN_18287</name>
</gene>
<proteinExistence type="predicted"/>
<dbReference type="AlphaFoldDB" id="G0MUN8"/>
<evidence type="ECO:0000313" key="5">
    <source>
        <dbReference type="Proteomes" id="UP000008068"/>
    </source>
</evidence>
<sequence>MLHSTVLLLLLLSIYSIPTVTGATCPSHIDGVKCTRNGECPSDSRCLFGNDDPPGYGYCCQLKKHGYYNTMFSKLIDDPDSRLPADLLEPVSVKETCDNSRDCVYPEVCMVSRRFEGHQEIQSPHWTTIPDTHSVQFCNPESECSNNHCFKMSSSKLIKTKITRVWETEKVVIHHSFFKGHYSNLVPYAVLKMEEIDEINENNVIWEMEVKNMNWLSDVKKKHCAFRIRGKRLEMSPKTSIRVRQPELICNGVREDFSGDLEIFGAKLTFQTEKEQYDGLCGHRRELCPNHKFPYALPLEANAMRDPEPCNSDDDCNMFHNAIGTCVFHDSVRKVFELRDKKYLNTTMITRNSLYGMCCYTEEHGCAYGGRPLKDDLTVSNCTLQSDCNPDKPTYEWTAYCSMNEKKSSECCTVKIDRFKFSTPSEYNFLTNTPCDPTKPLERVYQWSYCDPDTEKIMILGRKAPNGKMLDEETRTCLKVWESNEPQSWAMITVLLVCILGIIIIFMCMPTPIFQ</sequence>
<dbReference type="InterPro" id="IPR002593">
    <property type="entry name" value="DX"/>
</dbReference>
<organism evidence="5">
    <name type="scientific">Caenorhabditis brenneri</name>
    <name type="common">Nematode worm</name>
    <dbReference type="NCBI Taxonomy" id="135651"/>
    <lineage>
        <taxon>Eukaryota</taxon>
        <taxon>Metazoa</taxon>
        <taxon>Ecdysozoa</taxon>
        <taxon>Nematoda</taxon>
        <taxon>Chromadorea</taxon>
        <taxon>Rhabditida</taxon>
        <taxon>Rhabditina</taxon>
        <taxon>Rhabditomorpha</taxon>
        <taxon>Rhabditoidea</taxon>
        <taxon>Rhabditidae</taxon>
        <taxon>Peloderinae</taxon>
        <taxon>Caenorhabditis</taxon>
    </lineage>
</organism>
<dbReference type="OrthoDB" id="5870016at2759"/>
<evidence type="ECO:0000313" key="4">
    <source>
        <dbReference type="EMBL" id="EGT44558.1"/>
    </source>
</evidence>
<feature type="transmembrane region" description="Helical" evidence="1">
    <location>
        <begin position="489"/>
        <end position="509"/>
    </location>
</feature>
<keyword evidence="5" id="KW-1185">Reference proteome</keyword>
<dbReference type="Proteomes" id="UP000008068">
    <property type="component" value="Unassembled WGS sequence"/>
</dbReference>
<feature type="chain" id="PRO_5003404144" description="Domain of unknown function DX domain-containing protein" evidence="2">
    <location>
        <begin position="23"/>
        <end position="515"/>
    </location>
</feature>
<accession>G0MUN8</accession>
<dbReference type="OMA" id="PLEANAM"/>